<comment type="similarity">
    <text evidence="1">Belongs to the ETF beta-subunit/FixA family.</text>
</comment>
<dbReference type="SMART" id="SM00893">
    <property type="entry name" value="ETF"/>
    <property type="match status" value="1"/>
</dbReference>
<dbReference type="eggNOG" id="COG2086">
    <property type="taxonomic scope" value="Bacteria"/>
</dbReference>
<dbReference type="PANTHER" id="PTHR21294:SF8">
    <property type="entry name" value="ELECTRON TRANSFER FLAVOPROTEIN SUBUNIT BETA"/>
    <property type="match status" value="1"/>
</dbReference>
<keyword evidence="4" id="KW-0249">Electron transport</keyword>
<dbReference type="Proteomes" id="UP000182124">
    <property type="component" value="Unassembled WGS sequence"/>
</dbReference>
<proteinExistence type="inferred from homology"/>
<dbReference type="EMBL" id="FMTY01000004">
    <property type="protein sequence ID" value="SCX12702.1"/>
    <property type="molecule type" value="Genomic_DNA"/>
</dbReference>
<evidence type="ECO:0000256" key="2">
    <source>
        <dbReference type="ARBA" id="ARBA00016797"/>
    </source>
</evidence>
<reference evidence="6 7" key="1">
    <citation type="submission" date="2016-10" db="EMBL/GenBank/DDBJ databases">
        <authorList>
            <person name="de Groot N.N."/>
        </authorList>
    </citation>
    <scope>NUCLEOTIDE SEQUENCE [LARGE SCALE GENOMIC DNA]</scope>
    <source>
        <strain evidence="6 7">CGMCC 1.3801</strain>
    </source>
</reference>
<dbReference type="STRING" id="329186.SAMN02927925_01842"/>
<name>A0A1G4VW09_9FLAO</name>
<dbReference type="PANTHER" id="PTHR21294">
    <property type="entry name" value="ELECTRON TRANSFER FLAVOPROTEIN BETA-SUBUNIT"/>
    <property type="match status" value="1"/>
</dbReference>
<organism evidence="6 7">
    <name type="scientific">Flavobacterium saliperosum</name>
    <dbReference type="NCBI Taxonomy" id="329186"/>
    <lineage>
        <taxon>Bacteria</taxon>
        <taxon>Pseudomonadati</taxon>
        <taxon>Bacteroidota</taxon>
        <taxon>Flavobacteriia</taxon>
        <taxon>Flavobacteriales</taxon>
        <taxon>Flavobacteriaceae</taxon>
        <taxon>Flavobacterium</taxon>
    </lineage>
</organism>
<dbReference type="CDD" id="cd01714">
    <property type="entry name" value="ETF_beta"/>
    <property type="match status" value="1"/>
</dbReference>
<accession>A0A1G4VW09</accession>
<dbReference type="Gene3D" id="3.40.50.620">
    <property type="entry name" value="HUPs"/>
    <property type="match status" value="1"/>
</dbReference>
<evidence type="ECO:0000313" key="7">
    <source>
        <dbReference type="Proteomes" id="UP000182124"/>
    </source>
</evidence>
<dbReference type="Pfam" id="PF01012">
    <property type="entry name" value="ETF"/>
    <property type="match status" value="1"/>
</dbReference>
<gene>
    <name evidence="6" type="ORF">SAMN02927925_01842</name>
</gene>
<dbReference type="SUPFAM" id="SSF52402">
    <property type="entry name" value="Adenine nucleotide alpha hydrolases-like"/>
    <property type="match status" value="1"/>
</dbReference>
<evidence type="ECO:0000256" key="1">
    <source>
        <dbReference type="ARBA" id="ARBA00007557"/>
    </source>
</evidence>
<dbReference type="InterPro" id="IPR014730">
    <property type="entry name" value="ETF_a/b_N"/>
</dbReference>
<evidence type="ECO:0000256" key="3">
    <source>
        <dbReference type="ARBA" id="ARBA00022448"/>
    </source>
</evidence>
<dbReference type="AlphaFoldDB" id="A0A1G4VW09"/>
<evidence type="ECO:0000256" key="4">
    <source>
        <dbReference type="ARBA" id="ARBA00022982"/>
    </source>
</evidence>
<evidence type="ECO:0000259" key="5">
    <source>
        <dbReference type="SMART" id="SM00893"/>
    </source>
</evidence>
<protein>
    <recommendedName>
        <fullName evidence="2">Electron transfer flavoprotein subunit beta</fullName>
    </recommendedName>
</protein>
<feature type="domain" description="Electron transfer flavoprotein alpha/beta-subunit N-terminal" evidence="5">
    <location>
        <begin position="101"/>
        <end position="284"/>
    </location>
</feature>
<dbReference type="GO" id="GO:0009055">
    <property type="term" value="F:electron transfer activity"/>
    <property type="evidence" value="ECO:0007669"/>
    <property type="project" value="InterPro"/>
</dbReference>
<dbReference type="InterPro" id="IPR014729">
    <property type="entry name" value="Rossmann-like_a/b/a_fold"/>
</dbReference>
<dbReference type="GO" id="GO:0005829">
    <property type="term" value="C:cytosol"/>
    <property type="evidence" value="ECO:0007669"/>
    <property type="project" value="TreeGrafter"/>
</dbReference>
<sequence length="326" mass="35681">MKRFHFHSDSYLIIYLEPKFLHDNSATKTLFITSVLHFFRIIPPFADNFIFIMRAYYFIENISLNSSLENNQLYNLIKMKILVCISHVPDTTSKINFINGDSEFDTNGVQFVINPNDEFGLTRAIWFKEQQGANVTVVNVGGTDAEATLRKALAIGADEAIRVNANPTDGFFVAKQLAEVVKNGGYDLVIAGKESLDYNGGMVPGMLAALTGADFVNSCIGLDINGTAAKAVREIDGGKETISANLPLVIGGQKGLVEEKDLRIPNMRGIMTARTKALTILEPVGADNNTKAVKFEKPAAKSAVKLVSPDNLDELINLLHNEAKVI</sequence>
<evidence type="ECO:0000313" key="6">
    <source>
        <dbReference type="EMBL" id="SCX12702.1"/>
    </source>
</evidence>
<dbReference type="InterPro" id="IPR012255">
    <property type="entry name" value="ETF_b"/>
</dbReference>
<keyword evidence="3" id="KW-0813">Transport</keyword>
<dbReference type="InterPro" id="IPR033948">
    <property type="entry name" value="ETF_beta_N"/>
</dbReference>